<dbReference type="InterPro" id="IPR009936">
    <property type="entry name" value="DUF1468"/>
</dbReference>
<name>A0A1X1W9R9_MYCIR</name>
<organism evidence="3 4">
    <name type="scientific">Mycolicibacterium iranicum</name>
    <name type="common">Mycobacterium iranicum</name>
    <dbReference type="NCBI Taxonomy" id="912594"/>
    <lineage>
        <taxon>Bacteria</taxon>
        <taxon>Bacillati</taxon>
        <taxon>Actinomycetota</taxon>
        <taxon>Actinomycetes</taxon>
        <taxon>Mycobacteriales</taxon>
        <taxon>Mycobacteriaceae</taxon>
        <taxon>Mycolicibacterium</taxon>
    </lineage>
</organism>
<feature type="transmembrane region" description="Helical" evidence="1">
    <location>
        <begin position="20"/>
        <end position="43"/>
    </location>
</feature>
<comment type="caution">
    <text evidence="3">The sequence shown here is derived from an EMBL/GenBank/DDBJ whole genome shotgun (WGS) entry which is preliminary data.</text>
</comment>
<keyword evidence="1" id="KW-1133">Transmembrane helix</keyword>
<dbReference type="Pfam" id="PF07331">
    <property type="entry name" value="TctB"/>
    <property type="match status" value="1"/>
</dbReference>
<keyword evidence="1" id="KW-0472">Membrane</keyword>
<reference evidence="3 4" key="1">
    <citation type="submission" date="2016-01" db="EMBL/GenBank/DDBJ databases">
        <title>The new phylogeny of the genus Mycobacterium.</title>
        <authorList>
            <person name="Tarcisio F."/>
            <person name="Conor M."/>
            <person name="Antonella G."/>
            <person name="Elisabetta G."/>
            <person name="Giulia F.S."/>
            <person name="Sara T."/>
            <person name="Anna F."/>
            <person name="Clotilde B."/>
            <person name="Roberto B."/>
            <person name="Veronica D.S."/>
            <person name="Fabio R."/>
            <person name="Monica P."/>
            <person name="Olivier J."/>
            <person name="Enrico T."/>
            <person name="Nicola S."/>
        </authorList>
    </citation>
    <scope>NUCLEOTIDE SEQUENCE [LARGE SCALE GENOMIC DNA]</scope>
    <source>
        <strain evidence="3 4">DSM 45541</strain>
    </source>
</reference>
<keyword evidence="1" id="KW-0812">Transmembrane</keyword>
<protein>
    <recommendedName>
        <fullName evidence="2">DUF1468 domain-containing protein</fullName>
    </recommendedName>
</protein>
<sequence length="162" mass="17142">MEAEVAHELEEERPTPGEPVYQTVGALVGLAIGLGGGVLAFRYGLGSLSEPGPGLWPFAVSVIVAVLSAVLLVTGRGLTDSEAFTRSSLLAVAGMVTFVVFGVLLPLTGFEIPALALCVIWLRFLGGESWRNTVVISVVTVAAFYFLFLYGLRIPLPHLISL</sequence>
<proteinExistence type="predicted"/>
<accession>A0A1X1W9R9</accession>
<dbReference type="Proteomes" id="UP000193622">
    <property type="component" value="Unassembled WGS sequence"/>
</dbReference>
<feature type="transmembrane region" description="Helical" evidence="1">
    <location>
        <begin position="95"/>
        <end position="122"/>
    </location>
</feature>
<evidence type="ECO:0000256" key="1">
    <source>
        <dbReference type="SAM" id="Phobius"/>
    </source>
</evidence>
<dbReference type="AlphaFoldDB" id="A0A1X1W9R9"/>
<feature type="transmembrane region" description="Helical" evidence="1">
    <location>
        <begin position="55"/>
        <end position="75"/>
    </location>
</feature>
<evidence type="ECO:0000313" key="3">
    <source>
        <dbReference type="EMBL" id="ORV83304.1"/>
    </source>
</evidence>
<evidence type="ECO:0000313" key="4">
    <source>
        <dbReference type="Proteomes" id="UP000193622"/>
    </source>
</evidence>
<feature type="domain" description="DUF1468" evidence="2">
    <location>
        <begin position="28"/>
        <end position="157"/>
    </location>
</feature>
<evidence type="ECO:0000259" key="2">
    <source>
        <dbReference type="Pfam" id="PF07331"/>
    </source>
</evidence>
<feature type="transmembrane region" description="Helical" evidence="1">
    <location>
        <begin position="134"/>
        <end position="152"/>
    </location>
</feature>
<gene>
    <name evidence="3" type="ORF">AWC12_26500</name>
</gene>
<dbReference type="EMBL" id="LQPC01000054">
    <property type="protein sequence ID" value="ORV83304.1"/>
    <property type="molecule type" value="Genomic_DNA"/>
</dbReference>